<dbReference type="EMBL" id="JACHGR010000001">
    <property type="protein sequence ID" value="MBB6054527.1"/>
    <property type="molecule type" value="Genomic_DNA"/>
</dbReference>
<comment type="subcellular location">
    <subcellularLocation>
        <location evidence="1 9">Cytoplasm</location>
    </subcellularLocation>
</comment>
<dbReference type="GO" id="GO:0003700">
    <property type="term" value="F:DNA-binding transcription factor activity"/>
    <property type="evidence" value="ECO:0007669"/>
    <property type="project" value="InterPro"/>
</dbReference>
<evidence type="ECO:0000256" key="6">
    <source>
        <dbReference type="ARBA" id="ARBA00023125"/>
    </source>
</evidence>
<dbReference type="SMART" id="SM00448">
    <property type="entry name" value="REC"/>
    <property type="match status" value="1"/>
</dbReference>
<dbReference type="InterPro" id="IPR024187">
    <property type="entry name" value="Sig_transdc_resp-reg_cit/mal"/>
</dbReference>
<evidence type="ECO:0000313" key="12">
    <source>
        <dbReference type="EMBL" id="MBB6054527.1"/>
    </source>
</evidence>
<dbReference type="InterPro" id="IPR051271">
    <property type="entry name" value="2C-system_Tx_regulators"/>
</dbReference>
<keyword evidence="13" id="KW-1185">Reference proteome</keyword>
<sequence length="226" mass="25837">MNKFDVLIVEDELRIAELHSQFIHQHPRFKPVGIASTQAEARRMIRVLKPDLILLDNFLPDGLGIEVMRDLLAEKQAPDVIFITAASDIETVREAVRCGAFDYLLKPIGYDRLQDTLQRYLRYRSSINASDNVSQRHVDEMFNLQARELTYRNLPKGIDELTLEKVKEAFMSGDTFHTAESLGELIGISKTTARRYLEHCAALTYLHAEVVHGKVGRPERIYRKAG</sequence>
<dbReference type="GO" id="GO:0003677">
    <property type="term" value="F:DNA binding"/>
    <property type="evidence" value="ECO:0007669"/>
    <property type="project" value="UniProtKB-KW"/>
</dbReference>
<evidence type="ECO:0000256" key="3">
    <source>
        <dbReference type="ARBA" id="ARBA00022553"/>
    </source>
</evidence>
<gene>
    <name evidence="12" type="ORF">HNR75_000392</name>
</gene>
<protein>
    <recommendedName>
        <fullName evidence="9">Transcriptional regulatory protein</fullName>
    </recommendedName>
</protein>
<dbReference type="GO" id="GO:0000156">
    <property type="term" value="F:phosphorelay response regulator activity"/>
    <property type="evidence" value="ECO:0007669"/>
    <property type="project" value="TreeGrafter"/>
</dbReference>
<name>A0A841GA74_9GAMM</name>
<keyword evidence="3 10" id="KW-0597">Phosphoprotein</keyword>
<dbReference type="FunFam" id="3.40.50.2300:FF:000057">
    <property type="entry name" value="Transcriptional regulatory protein"/>
    <property type="match status" value="1"/>
</dbReference>
<dbReference type="Proteomes" id="UP000585721">
    <property type="component" value="Unassembled WGS sequence"/>
</dbReference>
<evidence type="ECO:0000256" key="9">
    <source>
        <dbReference type="PIRNR" id="PIRNR006171"/>
    </source>
</evidence>
<dbReference type="InterPro" id="IPR048714">
    <property type="entry name" value="DpiA-like_HTH"/>
</dbReference>
<evidence type="ECO:0000256" key="2">
    <source>
        <dbReference type="ARBA" id="ARBA00022490"/>
    </source>
</evidence>
<dbReference type="RefSeq" id="WP_188025323.1">
    <property type="nucleotide sequence ID" value="NZ_JACHGR010000001.1"/>
</dbReference>
<evidence type="ECO:0000256" key="10">
    <source>
        <dbReference type="PROSITE-ProRule" id="PRU00169"/>
    </source>
</evidence>
<proteinExistence type="predicted"/>
<keyword evidence="4 9" id="KW-0902">Two-component regulatory system</keyword>
<dbReference type="CDD" id="cd19925">
    <property type="entry name" value="REC_citrate_TCS"/>
    <property type="match status" value="1"/>
</dbReference>
<dbReference type="Gene3D" id="3.40.50.2300">
    <property type="match status" value="1"/>
</dbReference>
<evidence type="ECO:0000313" key="13">
    <source>
        <dbReference type="Proteomes" id="UP000585721"/>
    </source>
</evidence>
<feature type="modified residue" description="4-aspartylphosphate" evidence="10">
    <location>
        <position position="56"/>
    </location>
</feature>
<evidence type="ECO:0000256" key="7">
    <source>
        <dbReference type="ARBA" id="ARBA00023159"/>
    </source>
</evidence>
<keyword evidence="7 9" id="KW-0010">Activator</keyword>
<dbReference type="PROSITE" id="PS50110">
    <property type="entry name" value="RESPONSE_REGULATORY"/>
    <property type="match status" value="1"/>
</dbReference>
<dbReference type="PIRSF" id="PIRSF006171">
    <property type="entry name" value="RR_citrat_malat"/>
    <property type="match status" value="1"/>
</dbReference>
<evidence type="ECO:0000256" key="4">
    <source>
        <dbReference type="ARBA" id="ARBA00023012"/>
    </source>
</evidence>
<dbReference type="InterPro" id="IPR011006">
    <property type="entry name" value="CheY-like_superfamily"/>
</dbReference>
<evidence type="ECO:0000256" key="5">
    <source>
        <dbReference type="ARBA" id="ARBA00023015"/>
    </source>
</evidence>
<keyword evidence="6 9" id="KW-0238">DNA-binding</keyword>
<organism evidence="12 13">
    <name type="scientific">Tolumonas osonensis</name>
    <dbReference type="NCBI Taxonomy" id="675874"/>
    <lineage>
        <taxon>Bacteria</taxon>
        <taxon>Pseudomonadati</taxon>
        <taxon>Pseudomonadota</taxon>
        <taxon>Gammaproteobacteria</taxon>
        <taxon>Aeromonadales</taxon>
        <taxon>Aeromonadaceae</taxon>
        <taxon>Tolumonas</taxon>
    </lineage>
</organism>
<dbReference type="PANTHER" id="PTHR45526:SF1">
    <property type="entry name" value="TRANSCRIPTIONAL REGULATORY PROTEIN DCUR-RELATED"/>
    <property type="match status" value="1"/>
</dbReference>
<dbReference type="PANTHER" id="PTHR45526">
    <property type="entry name" value="TRANSCRIPTIONAL REGULATORY PROTEIN DPIA"/>
    <property type="match status" value="1"/>
</dbReference>
<dbReference type="InterPro" id="IPR001789">
    <property type="entry name" value="Sig_transdc_resp-reg_receiver"/>
</dbReference>
<dbReference type="Pfam" id="PF20714">
    <property type="entry name" value="HTH_64"/>
    <property type="match status" value="1"/>
</dbReference>
<keyword evidence="5 9" id="KW-0805">Transcription regulation</keyword>
<evidence type="ECO:0000256" key="8">
    <source>
        <dbReference type="ARBA" id="ARBA00023163"/>
    </source>
</evidence>
<feature type="domain" description="Response regulatory" evidence="11">
    <location>
        <begin position="5"/>
        <end position="121"/>
    </location>
</feature>
<accession>A0A841GA74</accession>
<comment type="caution">
    <text evidence="12">The sequence shown here is derived from an EMBL/GenBank/DDBJ whole genome shotgun (WGS) entry which is preliminary data.</text>
</comment>
<evidence type="ECO:0000259" key="11">
    <source>
        <dbReference type="PROSITE" id="PS50110"/>
    </source>
</evidence>
<evidence type="ECO:0000256" key="1">
    <source>
        <dbReference type="ARBA" id="ARBA00004496"/>
    </source>
</evidence>
<dbReference type="AlphaFoldDB" id="A0A841GA74"/>
<dbReference type="SUPFAM" id="SSF52172">
    <property type="entry name" value="CheY-like"/>
    <property type="match status" value="1"/>
</dbReference>
<keyword evidence="8 9" id="KW-0804">Transcription</keyword>
<dbReference type="Pfam" id="PF00072">
    <property type="entry name" value="Response_reg"/>
    <property type="match status" value="1"/>
</dbReference>
<reference evidence="12 13" key="1">
    <citation type="submission" date="2020-08" db="EMBL/GenBank/DDBJ databases">
        <title>Genomic Encyclopedia of Type Strains, Phase IV (KMG-IV): sequencing the most valuable type-strain genomes for metagenomic binning, comparative biology and taxonomic classification.</title>
        <authorList>
            <person name="Goeker M."/>
        </authorList>
    </citation>
    <scope>NUCLEOTIDE SEQUENCE [LARGE SCALE GENOMIC DNA]</scope>
    <source>
        <strain evidence="12 13">DSM 22975</strain>
    </source>
</reference>
<dbReference type="GO" id="GO:0005737">
    <property type="term" value="C:cytoplasm"/>
    <property type="evidence" value="ECO:0007669"/>
    <property type="project" value="UniProtKB-SubCell"/>
</dbReference>
<keyword evidence="2 9" id="KW-0963">Cytoplasm</keyword>